<evidence type="ECO:0000313" key="9">
    <source>
        <dbReference type="EMBL" id="MBK9295925.1"/>
    </source>
</evidence>
<protein>
    <submittedName>
        <fullName evidence="9">Rhomboid family intramembrane serine protease</fullName>
    </submittedName>
</protein>
<keyword evidence="5 7" id="KW-1133">Transmembrane helix</keyword>
<proteinExistence type="inferred from homology"/>
<evidence type="ECO:0000313" key="10">
    <source>
        <dbReference type="Proteomes" id="UP000727993"/>
    </source>
</evidence>
<dbReference type="PANTHER" id="PTHR43731:SF14">
    <property type="entry name" value="PRESENILIN-ASSOCIATED RHOMBOID-LIKE PROTEIN, MITOCHONDRIAL"/>
    <property type="match status" value="1"/>
</dbReference>
<dbReference type="InterPro" id="IPR000315">
    <property type="entry name" value="Znf_B-box"/>
</dbReference>
<name>A0A936N951_9ACTN</name>
<feature type="transmembrane region" description="Helical" evidence="7">
    <location>
        <begin position="193"/>
        <end position="213"/>
    </location>
</feature>
<evidence type="ECO:0000256" key="3">
    <source>
        <dbReference type="ARBA" id="ARBA00022692"/>
    </source>
</evidence>
<sequence length="275" mass="28119">MEATATCTRHPDRAAAVACQRCDKPICPSCMTSASVGFHCPDCLKSGAQRTVPVRRAGDPVATKVIIGLNVAAFVASVIFSGNARGTDAWLRFGDATMAVAAGEWWRVITGAFLHDGVFHLGMNMLFIWVFGSALEQRLGKAGFVALYSASLMGGALGVVWLSNPLGITVGASGAGFGLMGALVVLQITQRTNLWSSGLGGLVMLNLIITFAFRSSISVGGHLGGFAAGILAGGVLFAAPRADLPRAARVAIVGAGAVLLFGLTIASASAKVGAI</sequence>
<dbReference type="InterPro" id="IPR035952">
    <property type="entry name" value="Rhomboid-like_sf"/>
</dbReference>
<evidence type="ECO:0000256" key="2">
    <source>
        <dbReference type="ARBA" id="ARBA00009045"/>
    </source>
</evidence>
<gene>
    <name evidence="9" type="ORF">IPN02_03430</name>
</gene>
<dbReference type="Pfam" id="PF01694">
    <property type="entry name" value="Rhomboid"/>
    <property type="match status" value="1"/>
</dbReference>
<feature type="transmembrane region" description="Helical" evidence="7">
    <location>
        <begin position="219"/>
        <end position="238"/>
    </location>
</feature>
<comment type="subcellular location">
    <subcellularLocation>
        <location evidence="1">Membrane</location>
        <topology evidence="1">Multi-pass membrane protein</topology>
    </subcellularLocation>
</comment>
<feature type="transmembrane region" description="Helical" evidence="7">
    <location>
        <begin position="168"/>
        <end position="186"/>
    </location>
</feature>
<comment type="caution">
    <text evidence="9">The sequence shown here is derived from an EMBL/GenBank/DDBJ whole genome shotgun (WGS) entry which is preliminary data.</text>
</comment>
<feature type="transmembrane region" description="Helical" evidence="7">
    <location>
        <begin position="250"/>
        <end position="270"/>
    </location>
</feature>
<keyword evidence="6 7" id="KW-0472">Membrane</keyword>
<reference evidence="9 10" key="1">
    <citation type="submission" date="2020-10" db="EMBL/GenBank/DDBJ databases">
        <title>Connecting structure to function with the recovery of over 1000 high-quality activated sludge metagenome-assembled genomes encoding full-length rRNA genes using long-read sequencing.</title>
        <authorList>
            <person name="Singleton C.M."/>
            <person name="Petriglieri F."/>
            <person name="Kristensen J.M."/>
            <person name="Kirkegaard R.H."/>
            <person name="Michaelsen T.Y."/>
            <person name="Andersen M.H."/>
            <person name="Karst S.M."/>
            <person name="Dueholm M.S."/>
            <person name="Nielsen P.H."/>
            <person name="Albertsen M."/>
        </authorList>
    </citation>
    <scope>NUCLEOTIDE SEQUENCE [LARGE SCALE GENOMIC DNA]</scope>
    <source>
        <strain evidence="9">Lyne_18-Q3-R50-59_MAXAC.006</strain>
    </source>
</reference>
<keyword evidence="9" id="KW-0645">Protease</keyword>
<accession>A0A936N951</accession>
<feature type="transmembrane region" description="Helical" evidence="7">
    <location>
        <begin position="143"/>
        <end position="162"/>
    </location>
</feature>
<dbReference type="GO" id="GO:0016020">
    <property type="term" value="C:membrane"/>
    <property type="evidence" value="ECO:0007669"/>
    <property type="project" value="UniProtKB-SubCell"/>
</dbReference>
<evidence type="ECO:0000256" key="7">
    <source>
        <dbReference type="SAM" id="Phobius"/>
    </source>
</evidence>
<evidence type="ECO:0000256" key="5">
    <source>
        <dbReference type="ARBA" id="ARBA00022989"/>
    </source>
</evidence>
<dbReference type="GO" id="GO:0006508">
    <property type="term" value="P:proteolysis"/>
    <property type="evidence" value="ECO:0007669"/>
    <property type="project" value="UniProtKB-KW"/>
</dbReference>
<feature type="domain" description="B box-type" evidence="8">
    <location>
        <begin position="2"/>
        <end position="54"/>
    </location>
</feature>
<dbReference type="EMBL" id="JADJZA010000001">
    <property type="protein sequence ID" value="MBK9295925.1"/>
    <property type="molecule type" value="Genomic_DNA"/>
</dbReference>
<dbReference type="Gene3D" id="1.20.1540.10">
    <property type="entry name" value="Rhomboid-like"/>
    <property type="match status" value="1"/>
</dbReference>
<dbReference type="CDD" id="cd19756">
    <property type="entry name" value="Bbox2"/>
    <property type="match status" value="1"/>
</dbReference>
<dbReference type="InterPro" id="IPR022764">
    <property type="entry name" value="Peptidase_S54_rhomboid_dom"/>
</dbReference>
<dbReference type="PROSITE" id="PS50119">
    <property type="entry name" value="ZF_BBOX"/>
    <property type="match status" value="1"/>
</dbReference>
<dbReference type="PANTHER" id="PTHR43731">
    <property type="entry name" value="RHOMBOID PROTEASE"/>
    <property type="match status" value="1"/>
</dbReference>
<dbReference type="AlphaFoldDB" id="A0A936N951"/>
<evidence type="ECO:0000256" key="1">
    <source>
        <dbReference type="ARBA" id="ARBA00004141"/>
    </source>
</evidence>
<keyword evidence="4" id="KW-0378">Hydrolase</keyword>
<feature type="transmembrane region" description="Helical" evidence="7">
    <location>
        <begin position="105"/>
        <end position="131"/>
    </location>
</feature>
<comment type="similarity">
    <text evidence="2">Belongs to the peptidase S54 family.</text>
</comment>
<evidence type="ECO:0000259" key="8">
    <source>
        <dbReference type="PROSITE" id="PS50119"/>
    </source>
</evidence>
<dbReference type="SUPFAM" id="SSF144091">
    <property type="entry name" value="Rhomboid-like"/>
    <property type="match status" value="1"/>
</dbReference>
<dbReference type="InterPro" id="IPR050925">
    <property type="entry name" value="Rhomboid_protease_S54"/>
</dbReference>
<dbReference type="GO" id="GO:0004252">
    <property type="term" value="F:serine-type endopeptidase activity"/>
    <property type="evidence" value="ECO:0007669"/>
    <property type="project" value="InterPro"/>
</dbReference>
<evidence type="ECO:0000256" key="4">
    <source>
        <dbReference type="ARBA" id="ARBA00022801"/>
    </source>
</evidence>
<evidence type="ECO:0000256" key="6">
    <source>
        <dbReference type="ARBA" id="ARBA00023136"/>
    </source>
</evidence>
<dbReference type="Proteomes" id="UP000727993">
    <property type="component" value="Unassembled WGS sequence"/>
</dbReference>
<keyword evidence="3 7" id="KW-0812">Transmembrane</keyword>
<feature type="transmembrane region" description="Helical" evidence="7">
    <location>
        <begin position="65"/>
        <end position="85"/>
    </location>
</feature>
<organism evidence="9 10">
    <name type="scientific">Candidatus Neomicrothrix subdominans</name>
    <dbReference type="NCBI Taxonomy" id="2954438"/>
    <lineage>
        <taxon>Bacteria</taxon>
        <taxon>Bacillati</taxon>
        <taxon>Actinomycetota</taxon>
        <taxon>Acidimicrobiia</taxon>
        <taxon>Acidimicrobiales</taxon>
        <taxon>Microthrixaceae</taxon>
        <taxon>Candidatus Neomicrothrix</taxon>
    </lineage>
</organism>
<dbReference type="GO" id="GO:0008270">
    <property type="term" value="F:zinc ion binding"/>
    <property type="evidence" value="ECO:0007669"/>
    <property type="project" value="InterPro"/>
</dbReference>